<keyword evidence="4" id="KW-0508">mRNA splicing</keyword>
<dbReference type="InterPro" id="IPR034150">
    <property type="entry name" value="SF3B6_RRM"/>
</dbReference>
<keyword evidence="2" id="KW-0507">mRNA processing</keyword>
<dbReference type="AlphaFoldDB" id="G0R511"/>
<dbReference type="eggNOG" id="KOG0114">
    <property type="taxonomic scope" value="Eukaryota"/>
</dbReference>
<name>G0R511_ICHMU</name>
<dbReference type="FunFam" id="3.30.70.330:FF:000604">
    <property type="entry name" value="Splicing factor 3B, subunit 6"/>
    <property type="match status" value="1"/>
</dbReference>
<evidence type="ECO:0000256" key="3">
    <source>
        <dbReference type="ARBA" id="ARBA00022884"/>
    </source>
</evidence>
<dbReference type="SUPFAM" id="SSF54928">
    <property type="entry name" value="RNA-binding domain, RBD"/>
    <property type="match status" value="1"/>
</dbReference>
<evidence type="ECO:0000256" key="5">
    <source>
        <dbReference type="ARBA" id="ARBA00023242"/>
    </source>
</evidence>
<comment type="subcellular location">
    <subcellularLocation>
        <location evidence="1">Nucleus</location>
    </subcellularLocation>
</comment>
<dbReference type="GO" id="GO:0006397">
    <property type="term" value="P:mRNA processing"/>
    <property type="evidence" value="ECO:0007669"/>
    <property type="project" value="UniProtKB-KW"/>
</dbReference>
<reference evidence="8 9" key="1">
    <citation type="submission" date="2011-07" db="EMBL/GenBank/DDBJ databases">
        <authorList>
            <person name="Coyne R."/>
            <person name="Brami D."/>
            <person name="Johnson J."/>
            <person name="Hostetler J."/>
            <person name="Hannick L."/>
            <person name="Clark T."/>
            <person name="Cassidy-Hanley D."/>
            <person name="Inman J."/>
        </authorList>
    </citation>
    <scope>NUCLEOTIDE SEQUENCE [LARGE SCALE GENOMIC DNA]</scope>
    <source>
        <strain evidence="8 9">G5</strain>
    </source>
</reference>
<dbReference type="GO" id="GO:0003729">
    <property type="term" value="F:mRNA binding"/>
    <property type="evidence" value="ECO:0007669"/>
    <property type="project" value="TreeGrafter"/>
</dbReference>
<keyword evidence="9" id="KW-1185">Reference proteome</keyword>
<proteinExistence type="predicted"/>
<dbReference type="FunCoup" id="G0R511">
    <property type="interactions" value="538"/>
</dbReference>
<dbReference type="EMBL" id="GL984360">
    <property type="protein sequence ID" value="EGR27413.1"/>
    <property type="molecule type" value="Genomic_DNA"/>
</dbReference>
<dbReference type="InParanoid" id="G0R511"/>
<accession>G0R511</accession>
<dbReference type="Proteomes" id="UP000008983">
    <property type="component" value="Unassembled WGS sequence"/>
</dbReference>
<dbReference type="PANTHER" id="PTHR23003">
    <property type="entry name" value="RNA RECOGNITION MOTIF RRM DOMAIN CONTAINING PROTEIN"/>
    <property type="match status" value="1"/>
</dbReference>
<dbReference type="InterPro" id="IPR000504">
    <property type="entry name" value="RRM_dom"/>
</dbReference>
<dbReference type="InterPro" id="IPR035979">
    <property type="entry name" value="RBD_domain_sf"/>
</dbReference>
<dbReference type="Pfam" id="PF00076">
    <property type="entry name" value="RRM_1"/>
    <property type="match status" value="1"/>
</dbReference>
<dbReference type="InterPro" id="IPR012677">
    <property type="entry name" value="Nucleotide-bd_a/b_plait_sf"/>
</dbReference>
<evidence type="ECO:0000256" key="4">
    <source>
        <dbReference type="ARBA" id="ARBA00023187"/>
    </source>
</evidence>
<dbReference type="InterPro" id="IPR050374">
    <property type="entry name" value="RRT5_SRSF_SR"/>
</dbReference>
<dbReference type="CDD" id="cd12241">
    <property type="entry name" value="RRM_SF3B14"/>
    <property type="match status" value="1"/>
</dbReference>
<dbReference type="SMART" id="SM00360">
    <property type="entry name" value="RRM"/>
    <property type="match status" value="1"/>
</dbReference>
<dbReference type="PROSITE" id="PS50102">
    <property type="entry name" value="RRM"/>
    <property type="match status" value="1"/>
</dbReference>
<protein>
    <submittedName>
        <fullName evidence="8">RNA binding protein, putative</fullName>
    </submittedName>
</protein>
<dbReference type="STRING" id="857967.G0R511"/>
<sequence>MYTNKNIRLPPEVNRVVYVRNLPYKITAEELYDVFGNYGPIRQIRKGVVGDKKGTAFVIYDDIFDAKTAVEHLNGFNVGGRYLIVLYYQPHKLYKKTDLNKKQEEIDRLKNAQQ</sequence>
<dbReference type="GO" id="GO:0008380">
    <property type="term" value="P:RNA splicing"/>
    <property type="evidence" value="ECO:0007669"/>
    <property type="project" value="UniProtKB-KW"/>
</dbReference>
<evidence type="ECO:0000256" key="2">
    <source>
        <dbReference type="ARBA" id="ARBA00022664"/>
    </source>
</evidence>
<evidence type="ECO:0000313" key="8">
    <source>
        <dbReference type="EMBL" id="EGR27413.1"/>
    </source>
</evidence>
<organism evidence="8 9">
    <name type="scientific">Ichthyophthirius multifiliis</name>
    <name type="common">White spot disease agent</name>
    <name type="synonym">Ich</name>
    <dbReference type="NCBI Taxonomy" id="5932"/>
    <lineage>
        <taxon>Eukaryota</taxon>
        <taxon>Sar</taxon>
        <taxon>Alveolata</taxon>
        <taxon>Ciliophora</taxon>
        <taxon>Intramacronucleata</taxon>
        <taxon>Oligohymenophorea</taxon>
        <taxon>Hymenostomatida</taxon>
        <taxon>Ophryoglenina</taxon>
        <taxon>Ichthyophthirius</taxon>
    </lineage>
</organism>
<dbReference type="GO" id="GO:0005634">
    <property type="term" value="C:nucleus"/>
    <property type="evidence" value="ECO:0007669"/>
    <property type="project" value="UniProtKB-SubCell"/>
</dbReference>
<evidence type="ECO:0000256" key="6">
    <source>
        <dbReference type="PROSITE-ProRule" id="PRU00176"/>
    </source>
</evidence>
<dbReference type="Gene3D" id="3.30.70.330">
    <property type="match status" value="1"/>
</dbReference>
<dbReference type="OMA" id="HQPDKMV"/>
<feature type="domain" description="RRM" evidence="7">
    <location>
        <begin position="15"/>
        <end position="90"/>
    </location>
</feature>
<evidence type="ECO:0000256" key="1">
    <source>
        <dbReference type="ARBA" id="ARBA00004123"/>
    </source>
</evidence>
<dbReference type="GeneID" id="14903490"/>
<dbReference type="GO" id="GO:0005737">
    <property type="term" value="C:cytoplasm"/>
    <property type="evidence" value="ECO:0007669"/>
    <property type="project" value="TreeGrafter"/>
</dbReference>
<keyword evidence="5" id="KW-0539">Nucleus</keyword>
<gene>
    <name evidence="8" type="ORF">IMG5_195950</name>
</gene>
<evidence type="ECO:0000259" key="7">
    <source>
        <dbReference type="PROSITE" id="PS50102"/>
    </source>
</evidence>
<keyword evidence="3 6" id="KW-0694">RNA-binding</keyword>
<dbReference type="RefSeq" id="XP_004024323.1">
    <property type="nucleotide sequence ID" value="XM_004024274.1"/>
</dbReference>
<dbReference type="OrthoDB" id="275748at2759"/>
<evidence type="ECO:0000313" key="9">
    <source>
        <dbReference type="Proteomes" id="UP000008983"/>
    </source>
</evidence>